<gene>
    <name evidence="1" type="ORF">OVA965_LOCUS13</name>
    <name evidence="2" type="ORF">TMI583_LOCUS13</name>
</gene>
<protein>
    <submittedName>
        <fullName evidence="1">Uncharacterized protein</fullName>
    </submittedName>
</protein>
<dbReference type="SUPFAM" id="SSF52540">
    <property type="entry name" value="P-loop containing nucleoside triphosphate hydrolases"/>
    <property type="match status" value="1"/>
</dbReference>
<dbReference type="EMBL" id="CAJOBA010000001">
    <property type="protein sequence ID" value="CAF3491771.1"/>
    <property type="molecule type" value="Genomic_DNA"/>
</dbReference>
<reference evidence="1" key="1">
    <citation type="submission" date="2021-02" db="EMBL/GenBank/DDBJ databases">
        <authorList>
            <person name="Nowell W R."/>
        </authorList>
    </citation>
    <scope>NUCLEOTIDE SEQUENCE</scope>
</reference>
<organism evidence="1 3">
    <name type="scientific">Didymodactylos carnosus</name>
    <dbReference type="NCBI Taxonomy" id="1234261"/>
    <lineage>
        <taxon>Eukaryota</taxon>
        <taxon>Metazoa</taxon>
        <taxon>Spiralia</taxon>
        <taxon>Gnathifera</taxon>
        <taxon>Rotifera</taxon>
        <taxon>Eurotatoria</taxon>
        <taxon>Bdelloidea</taxon>
        <taxon>Philodinida</taxon>
        <taxon>Philodinidae</taxon>
        <taxon>Didymodactylos</taxon>
    </lineage>
</organism>
<dbReference type="InterPro" id="IPR027417">
    <property type="entry name" value="P-loop_NTPase"/>
</dbReference>
<proteinExistence type="predicted"/>
<evidence type="ECO:0000313" key="1">
    <source>
        <dbReference type="EMBL" id="CAF0720689.1"/>
    </source>
</evidence>
<evidence type="ECO:0000313" key="2">
    <source>
        <dbReference type="EMBL" id="CAF3491771.1"/>
    </source>
</evidence>
<name>A0A8S2CMT5_9BILA</name>
<dbReference type="Proteomes" id="UP000682733">
    <property type="component" value="Unassembled WGS sequence"/>
</dbReference>
<evidence type="ECO:0000313" key="3">
    <source>
        <dbReference type="Proteomes" id="UP000677228"/>
    </source>
</evidence>
<accession>A0A8S2CMT5</accession>
<sequence>MTSTKLRGLRAASQLLKSIDERVLTIIVGAPGSGKSVVALEAVRNALQNETLKPNQIQLVLPGTELRTKFKRLLPKSRDLILLVGSRGDIGATFFRKLRESGKVQRIVALHDDHQGAGFDEVFVYVPKLYFLNDRGQVDIDFSQINGTGGMNEL</sequence>
<dbReference type="Proteomes" id="UP000677228">
    <property type="component" value="Unassembled WGS sequence"/>
</dbReference>
<dbReference type="EMBL" id="CAJNOK010000001">
    <property type="protein sequence ID" value="CAF0720689.1"/>
    <property type="molecule type" value="Genomic_DNA"/>
</dbReference>
<comment type="caution">
    <text evidence="1">The sequence shown here is derived from an EMBL/GenBank/DDBJ whole genome shotgun (WGS) entry which is preliminary data.</text>
</comment>
<dbReference type="AlphaFoldDB" id="A0A8S2CMT5"/>